<dbReference type="PROSITE" id="PS50048">
    <property type="entry name" value="ZN2_CY6_FUNGAL_2"/>
    <property type="match status" value="1"/>
</dbReference>
<keyword evidence="5" id="KW-1185">Reference proteome</keyword>
<dbReference type="SUPFAM" id="SSF57701">
    <property type="entry name" value="Zn2/Cys6 DNA-binding domain"/>
    <property type="match status" value="1"/>
</dbReference>
<name>A0ABR1RJE5_9PEZI</name>
<dbReference type="SMART" id="SM00066">
    <property type="entry name" value="GAL4"/>
    <property type="match status" value="1"/>
</dbReference>
<dbReference type="CDD" id="cd00067">
    <property type="entry name" value="GAL4"/>
    <property type="match status" value="1"/>
</dbReference>
<evidence type="ECO:0000259" key="3">
    <source>
        <dbReference type="PROSITE" id="PS50048"/>
    </source>
</evidence>
<feature type="domain" description="Zn(2)-C6 fungal-type" evidence="3">
    <location>
        <begin position="14"/>
        <end position="44"/>
    </location>
</feature>
<evidence type="ECO:0000313" key="5">
    <source>
        <dbReference type="Proteomes" id="UP001396898"/>
    </source>
</evidence>
<dbReference type="InterPro" id="IPR001138">
    <property type="entry name" value="Zn2Cys6_DnaBD"/>
</dbReference>
<dbReference type="Proteomes" id="UP001396898">
    <property type="component" value="Unassembled WGS sequence"/>
</dbReference>
<proteinExistence type="predicted"/>
<protein>
    <recommendedName>
        <fullName evidence="3">Zn(2)-C6 fungal-type domain-containing protein</fullName>
    </recommendedName>
</protein>
<organism evidence="4 5">
    <name type="scientific">Apiospora marii</name>
    <dbReference type="NCBI Taxonomy" id="335849"/>
    <lineage>
        <taxon>Eukaryota</taxon>
        <taxon>Fungi</taxon>
        <taxon>Dikarya</taxon>
        <taxon>Ascomycota</taxon>
        <taxon>Pezizomycotina</taxon>
        <taxon>Sordariomycetes</taxon>
        <taxon>Xylariomycetidae</taxon>
        <taxon>Amphisphaeriales</taxon>
        <taxon>Apiosporaceae</taxon>
        <taxon>Apiospora</taxon>
    </lineage>
</organism>
<evidence type="ECO:0000256" key="1">
    <source>
        <dbReference type="ARBA" id="ARBA00023242"/>
    </source>
</evidence>
<dbReference type="EMBL" id="JAQQWI010000013">
    <property type="protein sequence ID" value="KAK8013405.1"/>
    <property type="molecule type" value="Genomic_DNA"/>
</dbReference>
<evidence type="ECO:0000313" key="4">
    <source>
        <dbReference type="EMBL" id="KAK8013405.1"/>
    </source>
</evidence>
<evidence type="ECO:0000256" key="2">
    <source>
        <dbReference type="SAM" id="MobiDB-lite"/>
    </source>
</evidence>
<comment type="caution">
    <text evidence="4">The sequence shown here is derived from an EMBL/GenBank/DDBJ whole genome shotgun (WGS) entry which is preliminary data.</text>
</comment>
<gene>
    <name evidence="4" type="ORF">PG991_008998</name>
</gene>
<dbReference type="Pfam" id="PF00172">
    <property type="entry name" value="Zn_clus"/>
    <property type="match status" value="1"/>
</dbReference>
<feature type="region of interest" description="Disordered" evidence="2">
    <location>
        <begin position="55"/>
        <end position="102"/>
    </location>
</feature>
<sequence>MPHESPRPVKLRSACNSCHAAKTKCSGQKTGCSRCSDLDLPCKYEVSMVGKVAGIRSRRRPSLQHGSTSSQCSSSTTAVASQASATTPPVTQPNPPCGSDMSLWGESLEFGDETDFAMPEDSSTFFNIPDMDLDMSLNVAGTSLASVAEGDVDLSQWTFPTAEQPPEDTHHDVPVPSVVANSSIRATPRKSGECGGSSRIEDGAHLPIGNVAAFFEIINSLVGITSTKRSHSLDGILSTCKSHTRRLLGIVQEDDFEHCTSSRTLVAVALNLVICVFEKSLYVEETPSGTDPGRPRETLRFRYSLPRVSFGSLQYDNGEQLAFCVQLMRQELLRTLSYSFPAAAEAQQGEVARLDQRGERTRNMVSGVPGPVAKIAGFVEPE</sequence>
<dbReference type="PRINTS" id="PR00755">
    <property type="entry name" value="AFLATOXINBRP"/>
</dbReference>
<dbReference type="PROSITE" id="PS00463">
    <property type="entry name" value="ZN2_CY6_FUNGAL_1"/>
    <property type="match status" value="1"/>
</dbReference>
<keyword evidence="1" id="KW-0539">Nucleus</keyword>
<dbReference type="Gene3D" id="4.10.240.10">
    <property type="entry name" value="Zn(2)-C6 fungal-type DNA-binding domain"/>
    <property type="match status" value="1"/>
</dbReference>
<accession>A0ABR1RJE5</accession>
<feature type="compositionally biased region" description="Low complexity" evidence="2">
    <location>
        <begin position="67"/>
        <end position="87"/>
    </location>
</feature>
<dbReference type="InterPro" id="IPR036864">
    <property type="entry name" value="Zn2-C6_fun-type_DNA-bd_sf"/>
</dbReference>
<reference evidence="4 5" key="1">
    <citation type="submission" date="2023-01" db="EMBL/GenBank/DDBJ databases">
        <title>Analysis of 21 Apiospora genomes using comparative genomics revels a genus with tremendous synthesis potential of carbohydrate active enzymes and secondary metabolites.</title>
        <authorList>
            <person name="Sorensen T."/>
        </authorList>
    </citation>
    <scope>NUCLEOTIDE SEQUENCE [LARGE SCALE GENOMIC DNA]</scope>
    <source>
        <strain evidence="4 5">CBS 20057</strain>
    </source>
</reference>